<dbReference type="Proteomes" id="UP000826656">
    <property type="component" value="Unassembled WGS sequence"/>
</dbReference>
<gene>
    <name evidence="1" type="ORF">KY290_008038</name>
</gene>
<proteinExistence type="predicted"/>
<comment type="caution">
    <text evidence="1">The sequence shown here is derived from an EMBL/GenBank/DDBJ whole genome shotgun (WGS) entry which is preliminary data.</text>
</comment>
<keyword evidence="2" id="KW-1185">Reference proteome</keyword>
<evidence type="ECO:0000313" key="2">
    <source>
        <dbReference type="Proteomes" id="UP000826656"/>
    </source>
</evidence>
<evidence type="ECO:0000313" key="1">
    <source>
        <dbReference type="EMBL" id="KAH0776627.1"/>
    </source>
</evidence>
<dbReference type="EMBL" id="JAIVGD010000003">
    <property type="protein sequence ID" value="KAH0776627.1"/>
    <property type="molecule type" value="Genomic_DNA"/>
</dbReference>
<protein>
    <submittedName>
        <fullName evidence="1">Uncharacterized protein</fullName>
    </submittedName>
</protein>
<sequence length="151" mass="17323">MMRKCHSRIITWPSLHKEADVEIEEAIISIRIEASNYVKDQDLDSNVCQLCRRNNHTTIKCFYRWDYSYQVVEDLPQALATVNFQDTQAEDNAMYVDSGATNHRTNNKGNLSDLKTYNGTNKINVGNGPRLNITHVWNTTRSGVTPQKFLS</sequence>
<accession>A0ABQ7W9Z5</accession>
<organism evidence="1 2">
    <name type="scientific">Solanum tuberosum</name>
    <name type="common">Potato</name>
    <dbReference type="NCBI Taxonomy" id="4113"/>
    <lineage>
        <taxon>Eukaryota</taxon>
        <taxon>Viridiplantae</taxon>
        <taxon>Streptophyta</taxon>
        <taxon>Embryophyta</taxon>
        <taxon>Tracheophyta</taxon>
        <taxon>Spermatophyta</taxon>
        <taxon>Magnoliopsida</taxon>
        <taxon>eudicotyledons</taxon>
        <taxon>Gunneridae</taxon>
        <taxon>Pentapetalae</taxon>
        <taxon>asterids</taxon>
        <taxon>lamiids</taxon>
        <taxon>Solanales</taxon>
        <taxon>Solanaceae</taxon>
        <taxon>Solanoideae</taxon>
        <taxon>Solaneae</taxon>
        <taxon>Solanum</taxon>
    </lineage>
</organism>
<reference evidence="1 2" key="1">
    <citation type="journal article" date="2021" name="bioRxiv">
        <title>Chromosome-scale and haplotype-resolved genome assembly of a tetraploid potato cultivar.</title>
        <authorList>
            <person name="Sun H."/>
            <person name="Jiao W.-B."/>
            <person name="Krause K."/>
            <person name="Campoy J.A."/>
            <person name="Goel M."/>
            <person name="Folz-Donahue K."/>
            <person name="Kukat C."/>
            <person name="Huettel B."/>
            <person name="Schneeberger K."/>
        </authorList>
    </citation>
    <scope>NUCLEOTIDE SEQUENCE [LARGE SCALE GENOMIC DNA]</scope>
    <source>
        <strain evidence="1">SolTubOtavaFocal</strain>
        <tissue evidence="1">Leaves</tissue>
    </source>
</reference>
<name>A0ABQ7W9Z5_SOLTU</name>